<keyword evidence="4" id="KW-1185">Reference proteome</keyword>
<dbReference type="EMBL" id="AP024443">
    <property type="protein sequence ID" value="BCS18578.1"/>
    <property type="molecule type" value="Genomic_DNA"/>
</dbReference>
<dbReference type="PANTHER" id="PTHR40618:SF1">
    <property type="entry name" value="B-ZIP TRANSCRIPTION FACTOR (EUROFUNG)"/>
    <property type="match status" value="1"/>
</dbReference>
<dbReference type="GeneID" id="64968583"/>
<dbReference type="AlphaFoldDB" id="A0A7R8AIM1"/>
<evidence type="ECO:0000256" key="2">
    <source>
        <dbReference type="SAM" id="MobiDB-lite"/>
    </source>
</evidence>
<dbReference type="CDD" id="cd14688">
    <property type="entry name" value="bZIP_YAP"/>
    <property type="match status" value="1"/>
</dbReference>
<feature type="compositionally biased region" description="Polar residues" evidence="2">
    <location>
        <begin position="123"/>
        <end position="132"/>
    </location>
</feature>
<proteinExistence type="predicted"/>
<sequence length="376" mass="42017">MEMNPERKQSPVDTAGAPTRAPRLRRPSRPNQEDGSNERRRTQIRMAQRAYRARNQANMTALTRRVAQLETALERMSQAVVSFSDDLVQSDALVVYPNLTDRLRDTVETCLSVANYGEEANHPAQSRESTGYSMEVPPSLHPSLSSNTEDFLATYRSGQIYASGTDAGRSIDVPQFIEHLRISCLHRGLVLLNNPSVSMDSLKRPFRLLLPLVPRETIAAFFNARLHARLNRTQPEQFSEIPFFYLGGAGTHYLEPFSAGESREPAMGSAYSSALAEVPAELDGEWFDVHDLKRYLQGKEVNLTISPAGTEIRPLPRRAINVFDFTAGETGLISPRRRKKPSLTSLALLDRCICLGHSPGFRRRDVERAVNSIPQG</sequence>
<gene>
    <name evidence="3" type="ORF">APUU_11406S</name>
</gene>
<evidence type="ECO:0000313" key="3">
    <source>
        <dbReference type="EMBL" id="BCS18578.1"/>
    </source>
</evidence>
<evidence type="ECO:0008006" key="5">
    <source>
        <dbReference type="Google" id="ProtNLM"/>
    </source>
</evidence>
<organism evidence="3 4">
    <name type="scientific">Aspergillus puulaauensis</name>
    <dbReference type="NCBI Taxonomy" id="1220207"/>
    <lineage>
        <taxon>Eukaryota</taxon>
        <taxon>Fungi</taxon>
        <taxon>Dikarya</taxon>
        <taxon>Ascomycota</taxon>
        <taxon>Pezizomycotina</taxon>
        <taxon>Eurotiomycetes</taxon>
        <taxon>Eurotiomycetidae</taxon>
        <taxon>Eurotiales</taxon>
        <taxon>Aspergillaceae</taxon>
        <taxon>Aspergillus</taxon>
    </lineage>
</organism>
<dbReference type="Proteomes" id="UP000654913">
    <property type="component" value="Chromosome 1"/>
</dbReference>
<protein>
    <recommendedName>
        <fullName evidence="5">BZIP domain-containing protein</fullName>
    </recommendedName>
</protein>
<dbReference type="RefSeq" id="XP_041550772.1">
    <property type="nucleotide sequence ID" value="XM_041697493.1"/>
</dbReference>
<evidence type="ECO:0000256" key="1">
    <source>
        <dbReference type="SAM" id="Coils"/>
    </source>
</evidence>
<dbReference type="Gene3D" id="1.20.5.170">
    <property type="match status" value="1"/>
</dbReference>
<reference evidence="3" key="2">
    <citation type="submission" date="2021-02" db="EMBL/GenBank/DDBJ databases">
        <title>Aspergillus puulaauensis MK2 genome sequence.</title>
        <authorList>
            <person name="Futagami T."/>
            <person name="Mori K."/>
            <person name="Kadooka C."/>
            <person name="Tanaka T."/>
        </authorList>
    </citation>
    <scope>NUCLEOTIDE SEQUENCE</scope>
    <source>
        <strain evidence="3">MK2</strain>
    </source>
</reference>
<dbReference type="PANTHER" id="PTHR40618">
    <property type="entry name" value="B-ZIP TRANSCRIPTION FACTOR (EUROFUNG)-RELATED"/>
    <property type="match status" value="1"/>
</dbReference>
<feature type="compositionally biased region" description="Basic and acidic residues" evidence="2">
    <location>
        <begin position="1"/>
        <end position="10"/>
    </location>
</feature>
<dbReference type="KEGG" id="apuu:APUU_11406S"/>
<dbReference type="InterPro" id="IPR046347">
    <property type="entry name" value="bZIP_sf"/>
</dbReference>
<feature type="coiled-coil region" evidence="1">
    <location>
        <begin position="52"/>
        <end position="79"/>
    </location>
</feature>
<dbReference type="OrthoDB" id="3555317at2759"/>
<keyword evidence="1" id="KW-0175">Coiled coil</keyword>
<accession>A0A7R8AIM1</accession>
<reference evidence="3" key="1">
    <citation type="submission" date="2021-01" db="EMBL/GenBank/DDBJ databases">
        <authorList>
            <consortium name="Aspergillus puulaauensis MK2 genome sequencing consortium"/>
            <person name="Kazuki M."/>
            <person name="Futagami T."/>
        </authorList>
    </citation>
    <scope>NUCLEOTIDE SEQUENCE</scope>
    <source>
        <strain evidence="3">MK2</strain>
    </source>
</reference>
<feature type="region of interest" description="Disordered" evidence="2">
    <location>
        <begin position="119"/>
        <end position="143"/>
    </location>
</feature>
<dbReference type="GO" id="GO:0003700">
    <property type="term" value="F:DNA-binding transcription factor activity"/>
    <property type="evidence" value="ECO:0007669"/>
    <property type="project" value="InterPro"/>
</dbReference>
<evidence type="ECO:0000313" key="4">
    <source>
        <dbReference type="Proteomes" id="UP000654913"/>
    </source>
</evidence>
<name>A0A7R8AIM1_9EURO</name>
<dbReference type="SUPFAM" id="SSF57959">
    <property type="entry name" value="Leucine zipper domain"/>
    <property type="match status" value="1"/>
</dbReference>
<feature type="region of interest" description="Disordered" evidence="2">
    <location>
        <begin position="1"/>
        <end position="42"/>
    </location>
</feature>